<gene>
    <name evidence="1" type="ORF">SAMN02745111_02354</name>
</gene>
<reference evidence="1 2" key="1">
    <citation type="submission" date="2017-02" db="EMBL/GenBank/DDBJ databases">
        <authorList>
            <person name="Peterson S.W."/>
        </authorList>
    </citation>
    <scope>NUCLEOTIDE SEQUENCE [LARGE SCALE GENOMIC DNA]</scope>
    <source>
        <strain evidence="1 2">ATCC 35992</strain>
    </source>
</reference>
<evidence type="ECO:0000313" key="2">
    <source>
        <dbReference type="Proteomes" id="UP000190814"/>
    </source>
</evidence>
<organism evidence="1 2">
    <name type="scientific">Eubacterium uniforme</name>
    <dbReference type="NCBI Taxonomy" id="39495"/>
    <lineage>
        <taxon>Bacteria</taxon>
        <taxon>Bacillati</taxon>
        <taxon>Bacillota</taxon>
        <taxon>Clostridia</taxon>
        <taxon>Eubacteriales</taxon>
        <taxon>Eubacteriaceae</taxon>
        <taxon>Eubacterium</taxon>
    </lineage>
</organism>
<proteinExistence type="predicted"/>
<dbReference type="Proteomes" id="UP000190814">
    <property type="component" value="Unassembled WGS sequence"/>
</dbReference>
<dbReference type="EMBL" id="FUXZ01000019">
    <property type="protein sequence ID" value="SKA72418.1"/>
    <property type="molecule type" value="Genomic_DNA"/>
</dbReference>
<protein>
    <submittedName>
        <fullName evidence="1">Uncharacterized protein</fullName>
    </submittedName>
</protein>
<dbReference type="AlphaFoldDB" id="A0A1T4W5U3"/>
<evidence type="ECO:0000313" key="1">
    <source>
        <dbReference type="EMBL" id="SKA72418.1"/>
    </source>
</evidence>
<dbReference type="RefSeq" id="WP_078767168.1">
    <property type="nucleotide sequence ID" value="NZ_FUXZ01000019.1"/>
</dbReference>
<accession>A0A1T4W5U3</accession>
<name>A0A1T4W5U3_9FIRM</name>
<sequence length="200" mass="23997">MEIKNDTVKYYLSHPELEQQIWDATISLKNKILDIEEKDESLREDLYSSFQMKSPLASTDKISSSGMKSDLFDIIDKTNKFLEDSKNQYLKMYENYLDKLEEIKRVDICFSCLDLQTQDVLNKKYRLKYSWYELEHDENKLSHRQVMNILNKGIEDIVKLFNSSYNNLHLARNKDKKIIFNEEENTQQTIFDIEKENFYD</sequence>
<dbReference type="STRING" id="39495.SAMN02745111_02354"/>
<keyword evidence="2" id="KW-1185">Reference proteome</keyword>